<name>A0ABC9SP67_BACCE</name>
<gene>
    <name evidence="2" type="ORF">IAY_06763</name>
</gene>
<feature type="transmembrane region" description="Helical" evidence="1">
    <location>
        <begin position="12"/>
        <end position="32"/>
    </location>
</feature>
<dbReference type="Proteomes" id="UP000014060">
    <property type="component" value="Unassembled WGS sequence"/>
</dbReference>
<organism evidence="2 3">
    <name type="scientific">Bacillus cereus TIAC219</name>
    <dbReference type="NCBI Taxonomy" id="718222"/>
    <lineage>
        <taxon>Bacteria</taxon>
        <taxon>Bacillati</taxon>
        <taxon>Bacillota</taxon>
        <taxon>Bacilli</taxon>
        <taxon>Bacillales</taxon>
        <taxon>Bacillaceae</taxon>
        <taxon>Bacillus</taxon>
        <taxon>Bacillus cereus group</taxon>
    </lineage>
</organism>
<protein>
    <recommendedName>
        <fullName evidence="4">ABC transporter permease</fullName>
    </recommendedName>
</protein>
<evidence type="ECO:0000313" key="3">
    <source>
        <dbReference type="Proteomes" id="UP000014060"/>
    </source>
</evidence>
<evidence type="ECO:0000313" key="2">
    <source>
        <dbReference type="EMBL" id="EOQ55289.1"/>
    </source>
</evidence>
<keyword evidence="1" id="KW-0472">Membrane</keyword>
<evidence type="ECO:0000256" key="1">
    <source>
        <dbReference type="SAM" id="Phobius"/>
    </source>
</evidence>
<proteinExistence type="predicted"/>
<feature type="transmembrane region" description="Helical" evidence="1">
    <location>
        <begin position="52"/>
        <end position="73"/>
    </location>
</feature>
<reference evidence="2 3" key="1">
    <citation type="submission" date="2013-01" db="EMBL/GenBank/DDBJ databases">
        <title>The Genome Sequence of Bacillus cereus TIAC219.</title>
        <authorList>
            <consortium name="The Broad Institute Genome Sequencing Platform"/>
            <consortium name="The Broad Institute Genome Sequencing Center for Infectious Disease"/>
            <person name="Feldgarden M."/>
            <person name="Van der Auwera G.A."/>
            <person name="Mahillon J."/>
            <person name="Duprez V."/>
            <person name="Timmery S."/>
            <person name="Mattelet C."/>
            <person name="Dierick K."/>
            <person name="Sun M."/>
            <person name="Yu Z."/>
            <person name="Zhu L."/>
            <person name="Hu X."/>
            <person name="Shank E.B."/>
            <person name="Swiecicka I."/>
            <person name="Hansen B.M."/>
            <person name="Andrup L."/>
            <person name="Walker B."/>
            <person name="Young S.K."/>
            <person name="Zeng Q."/>
            <person name="Gargeya S."/>
            <person name="Fitzgerald M."/>
            <person name="Haas B."/>
            <person name="Abouelleil A."/>
            <person name="Alvarado L."/>
            <person name="Arachchi H.M."/>
            <person name="Berlin A.M."/>
            <person name="Chapman S.B."/>
            <person name="Dewar J."/>
            <person name="Goldberg J."/>
            <person name="Griggs A."/>
            <person name="Gujja S."/>
            <person name="Hansen M."/>
            <person name="Howarth C."/>
            <person name="Imamovic A."/>
            <person name="Larimer J."/>
            <person name="McCowan C."/>
            <person name="Murphy C."/>
            <person name="Neiman D."/>
            <person name="Pearson M."/>
            <person name="Priest M."/>
            <person name="Roberts A."/>
            <person name="Saif S."/>
            <person name="Shea T."/>
            <person name="Sisk P."/>
            <person name="Sykes S."/>
            <person name="Wortman J."/>
            <person name="Nusbaum C."/>
            <person name="Birren B."/>
        </authorList>
    </citation>
    <scope>NUCLEOTIDE SEQUENCE [LARGE SCALE GENOMIC DNA]</scope>
    <source>
        <strain evidence="2 3">TIAC219</strain>
    </source>
</reference>
<dbReference type="RefSeq" id="WP_000471937.1">
    <property type="nucleotide sequence ID" value="NZ_KB976025.1"/>
</dbReference>
<sequence>MFKELQELEERIKEVDAGIFLSSFYALLPYVYDYIVLHSKIPQLLTGDAGRIFLLVYEILVIVFFFYMMFLSFKLNKKRRKLIG</sequence>
<dbReference type="AlphaFoldDB" id="A0ABC9SP67"/>
<dbReference type="EMBL" id="AHCJ01000115">
    <property type="protein sequence ID" value="EOQ55289.1"/>
    <property type="molecule type" value="Genomic_DNA"/>
</dbReference>
<accession>A0ABC9SP67</accession>
<keyword evidence="1" id="KW-0812">Transmembrane</keyword>
<keyword evidence="1" id="KW-1133">Transmembrane helix</keyword>
<evidence type="ECO:0008006" key="4">
    <source>
        <dbReference type="Google" id="ProtNLM"/>
    </source>
</evidence>
<comment type="caution">
    <text evidence="2">The sequence shown here is derived from an EMBL/GenBank/DDBJ whole genome shotgun (WGS) entry which is preliminary data.</text>
</comment>